<feature type="transmembrane region" description="Helical" evidence="3">
    <location>
        <begin position="457"/>
        <end position="483"/>
    </location>
</feature>
<evidence type="ECO:0000256" key="3">
    <source>
        <dbReference type="SAM" id="Phobius"/>
    </source>
</evidence>
<dbReference type="PANTHER" id="PTHR22550">
    <property type="entry name" value="SPORE GERMINATION PROTEIN"/>
    <property type="match status" value="1"/>
</dbReference>
<dbReference type="PANTHER" id="PTHR22550:SF5">
    <property type="entry name" value="LEUCINE ZIPPER PROTEIN 4"/>
    <property type="match status" value="1"/>
</dbReference>
<evidence type="ECO:0000256" key="2">
    <source>
        <dbReference type="ARBA" id="ARBA00023136"/>
    </source>
</evidence>
<protein>
    <submittedName>
        <fullName evidence="4">Spore germination protein</fullName>
    </submittedName>
</protein>
<keyword evidence="3" id="KW-0812">Transmembrane</keyword>
<feature type="transmembrane region" description="Helical" evidence="3">
    <location>
        <begin position="332"/>
        <end position="354"/>
    </location>
</feature>
<dbReference type="AlphaFoldDB" id="A0A9J6ZGC9"/>
<organism evidence="4 5">
    <name type="scientific">Candidatus Pristimantibacillus lignocellulolyticus</name>
    <dbReference type="NCBI Taxonomy" id="2994561"/>
    <lineage>
        <taxon>Bacteria</taxon>
        <taxon>Bacillati</taxon>
        <taxon>Bacillota</taxon>
        <taxon>Bacilli</taxon>
        <taxon>Bacillales</taxon>
        <taxon>Paenibacillaceae</taxon>
        <taxon>Candidatus Pristimantibacillus</taxon>
    </lineage>
</organism>
<dbReference type="GO" id="GO:0016020">
    <property type="term" value="C:membrane"/>
    <property type="evidence" value="ECO:0007669"/>
    <property type="project" value="InterPro"/>
</dbReference>
<dbReference type="Proteomes" id="UP001056756">
    <property type="component" value="Chromosome"/>
</dbReference>
<dbReference type="InterPro" id="IPR050768">
    <property type="entry name" value="UPF0353/GerABKA_families"/>
</dbReference>
<keyword evidence="2 3" id="KW-0472">Membrane</keyword>
<keyword evidence="3" id="KW-1133">Transmembrane helix</keyword>
<dbReference type="Pfam" id="PF03323">
    <property type="entry name" value="GerA"/>
    <property type="match status" value="1"/>
</dbReference>
<dbReference type="PIRSF" id="PIRSF005690">
    <property type="entry name" value="GerBA"/>
    <property type="match status" value="1"/>
</dbReference>
<accession>A0A9J6ZGC9</accession>
<reference evidence="4" key="1">
    <citation type="submission" date="2022-05" db="EMBL/GenBank/DDBJ databases">
        <title>Novel bacterial taxa in a minimal lignocellulolytic consortium and its capacity to transform plastics disclosed by genome-resolved metagenomics.</title>
        <authorList>
            <person name="Rodriguez C.A.D."/>
            <person name="Diaz-Garcia L."/>
            <person name="Herrera K."/>
            <person name="Tarazona N.A."/>
            <person name="Sproer C."/>
            <person name="Overmann J."/>
            <person name="Jimenez D.J."/>
        </authorList>
    </citation>
    <scope>NUCLEOTIDE SEQUENCE</scope>
    <source>
        <strain evidence="4">MAG5</strain>
    </source>
</reference>
<evidence type="ECO:0000313" key="4">
    <source>
        <dbReference type="EMBL" id="URN95095.1"/>
    </source>
</evidence>
<dbReference type="GO" id="GO:0009847">
    <property type="term" value="P:spore germination"/>
    <property type="evidence" value="ECO:0007669"/>
    <property type="project" value="InterPro"/>
</dbReference>
<feature type="transmembrane region" description="Helical" evidence="3">
    <location>
        <begin position="399"/>
        <end position="420"/>
    </location>
</feature>
<evidence type="ECO:0000256" key="1">
    <source>
        <dbReference type="ARBA" id="ARBA00005278"/>
    </source>
</evidence>
<proteinExistence type="inferred from homology"/>
<sequence length="532" mass="59295">MKDQQVELTEEALKDYFKLCKDVIILNKTYGNTQSASNNDNYAKGITQPLNHNVTSFHNSMSHLPNYGYANSSQKKENSKQVFIVYSDVVINNNSLSETVFPELNLIYEKSKFESISDIQNVTLLNWSTISYPDEPITLSQFSALLFEGNFMFIVPDLQAIWTINISNFPTRSTEDSASEPSIRGPRDGLIEDISSNVALIRRRIRSQHLACETFTLGTRTSTKLALMYMDDIANMETINNIRNTLEAIHVDQVVTTGNLEELISSQSFALFPTMDYSGRPDFVADSLLNGRFALLLDNNPTAIIAPANFLLLLKSPEDSFFPLLSSNIGRLLRLFALLLTIFLPSFYVAITTFHPDQIPFALLATISTSRHGLPLDAGLEMIIIMSLMELFREAGIRLPSSIGQTLTVVGGLIIGDAAIRAGLVSPIIIVVTAITVVASATLVNQSISSTVVLIRFFAFLFGTFLGIYGFILSIILFCLYLSTIRSFGVPYLAPLSPLDLRGLMPTLFEVPLRWMKRRPNFLHTQKPKKDE</sequence>
<dbReference type="EMBL" id="CP097899">
    <property type="protein sequence ID" value="URN95095.1"/>
    <property type="molecule type" value="Genomic_DNA"/>
</dbReference>
<evidence type="ECO:0000313" key="5">
    <source>
        <dbReference type="Proteomes" id="UP001056756"/>
    </source>
</evidence>
<comment type="similarity">
    <text evidence="1">Belongs to the GerABKA family.</text>
</comment>
<dbReference type="KEGG" id="plig:NAG76_02225"/>
<gene>
    <name evidence="4" type="ORF">NAG76_02225</name>
</gene>
<dbReference type="InterPro" id="IPR004995">
    <property type="entry name" value="Spore_Ger"/>
</dbReference>
<feature type="transmembrane region" description="Helical" evidence="3">
    <location>
        <begin position="426"/>
        <end position="445"/>
    </location>
</feature>
<name>A0A9J6ZGC9_9BACL</name>